<dbReference type="GO" id="GO:0045087">
    <property type="term" value="P:innate immune response"/>
    <property type="evidence" value="ECO:0007669"/>
    <property type="project" value="TreeGrafter"/>
</dbReference>
<dbReference type="OrthoDB" id="10064298at2759"/>
<keyword evidence="3" id="KW-1185">Reference proteome</keyword>
<evidence type="ECO:0000313" key="3">
    <source>
        <dbReference type="Proteomes" id="UP000281553"/>
    </source>
</evidence>
<reference evidence="2 3" key="1">
    <citation type="submission" date="2018-11" db="EMBL/GenBank/DDBJ databases">
        <authorList>
            <consortium name="Pathogen Informatics"/>
        </authorList>
    </citation>
    <scope>NUCLEOTIDE SEQUENCE [LARGE SCALE GENOMIC DNA]</scope>
</reference>
<dbReference type="Pfam" id="PF06239">
    <property type="entry name" value="ECSIT_N"/>
    <property type="match status" value="1"/>
</dbReference>
<accession>A0A3P7NSI0</accession>
<proteinExistence type="predicted"/>
<dbReference type="PANTHER" id="PTHR13113:SF1">
    <property type="entry name" value="EVOLUTIONARILY CONSERVED SIGNALING INTERMEDIATE IN TOLL PATHWAY, MITOCHONDRIAL"/>
    <property type="match status" value="1"/>
</dbReference>
<feature type="non-terminal residue" evidence="2">
    <location>
        <position position="59"/>
    </location>
</feature>
<dbReference type="GO" id="GO:0007178">
    <property type="term" value="P:cell surface receptor protein serine/threonine kinase signaling pathway"/>
    <property type="evidence" value="ECO:0007669"/>
    <property type="project" value="TreeGrafter"/>
</dbReference>
<dbReference type="InterPro" id="IPR046448">
    <property type="entry name" value="ECSIT_N"/>
</dbReference>
<evidence type="ECO:0000259" key="1">
    <source>
        <dbReference type="Pfam" id="PF06239"/>
    </source>
</evidence>
<sequence>MPDDEVGDKIVEVFGFRSHVMTHYRRMMYWVPKLRHANPWPVIERLPDDLDDSSAYLAQ</sequence>
<dbReference type="GO" id="GO:0005739">
    <property type="term" value="C:mitochondrion"/>
    <property type="evidence" value="ECO:0007669"/>
    <property type="project" value="TreeGrafter"/>
</dbReference>
<dbReference type="Proteomes" id="UP000281553">
    <property type="component" value="Unassembled WGS sequence"/>
</dbReference>
<name>A0A3P7NSI0_DIBLA</name>
<feature type="domain" description="ECSIT N-terminal" evidence="1">
    <location>
        <begin position="1"/>
        <end position="50"/>
    </location>
</feature>
<organism evidence="2 3">
    <name type="scientific">Dibothriocephalus latus</name>
    <name type="common">Fish tapeworm</name>
    <name type="synonym">Diphyllobothrium latum</name>
    <dbReference type="NCBI Taxonomy" id="60516"/>
    <lineage>
        <taxon>Eukaryota</taxon>
        <taxon>Metazoa</taxon>
        <taxon>Spiralia</taxon>
        <taxon>Lophotrochozoa</taxon>
        <taxon>Platyhelminthes</taxon>
        <taxon>Cestoda</taxon>
        <taxon>Eucestoda</taxon>
        <taxon>Diphyllobothriidea</taxon>
        <taxon>Diphyllobothriidae</taxon>
        <taxon>Dibothriocephalus</taxon>
    </lineage>
</organism>
<evidence type="ECO:0000313" key="2">
    <source>
        <dbReference type="EMBL" id="VDN36897.1"/>
    </source>
</evidence>
<gene>
    <name evidence="2" type="ORF">DILT_LOCUS17169</name>
</gene>
<protein>
    <recommendedName>
        <fullName evidence="1">ECSIT N-terminal domain-containing protein</fullName>
    </recommendedName>
</protein>
<dbReference type="AlphaFoldDB" id="A0A3P7NSI0"/>
<dbReference type="EMBL" id="UYRU01089803">
    <property type="protein sequence ID" value="VDN36897.1"/>
    <property type="molecule type" value="Genomic_DNA"/>
</dbReference>
<dbReference type="InterPro" id="IPR010418">
    <property type="entry name" value="ECSIT"/>
</dbReference>
<dbReference type="PANTHER" id="PTHR13113">
    <property type="entry name" value="ECSIT EVOLUTIONARILY CONSERVED SIGNALING INTERMEDIATE IN TOLL PATHWAYS"/>
    <property type="match status" value="1"/>
</dbReference>